<comment type="caution">
    <text evidence="2">The sequence shown here is derived from an EMBL/GenBank/DDBJ whole genome shotgun (WGS) entry which is preliminary data.</text>
</comment>
<evidence type="ECO:0008006" key="4">
    <source>
        <dbReference type="Google" id="ProtNLM"/>
    </source>
</evidence>
<feature type="transmembrane region" description="Helical" evidence="1">
    <location>
        <begin position="170"/>
        <end position="189"/>
    </location>
</feature>
<dbReference type="RefSeq" id="WP_104763108.1">
    <property type="nucleotide sequence ID" value="NZ_FZPM01000014.1"/>
</dbReference>
<feature type="transmembrane region" description="Helical" evidence="1">
    <location>
        <begin position="624"/>
        <end position="644"/>
    </location>
</feature>
<evidence type="ECO:0000256" key="1">
    <source>
        <dbReference type="SAM" id="Phobius"/>
    </source>
</evidence>
<keyword evidence="1" id="KW-0812">Transmembrane</keyword>
<dbReference type="Proteomes" id="UP000256424">
    <property type="component" value="Unassembled WGS sequence"/>
</dbReference>
<proteinExistence type="predicted"/>
<feature type="transmembrane region" description="Helical" evidence="1">
    <location>
        <begin position="275"/>
        <end position="300"/>
    </location>
</feature>
<feature type="transmembrane region" description="Helical" evidence="1">
    <location>
        <begin position="246"/>
        <end position="263"/>
    </location>
</feature>
<feature type="transmembrane region" description="Helical" evidence="1">
    <location>
        <begin position="451"/>
        <end position="469"/>
    </location>
</feature>
<feature type="transmembrane region" description="Helical" evidence="1">
    <location>
        <begin position="141"/>
        <end position="163"/>
    </location>
</feature>
<keyword evidence="3" id="KW-1185">Reference proteome</keyword>
<dbReference type="OrthoDB" id="309084at2"/>
<feature type="transmembrane region" description="Helical" evidence="1">
    <location>
        <begin position="6"/>
        <end position="24"/>
    </location>
</feature>
<name>A0A3D8J091_9HELI</name>
<keyword evidence="1" id="KW-1133">Transmembrane helix</keyword>
<gene>
    <name evidence="2" type="ORF">CQA66_07915</name>
</gene>
<dbReference type="AlphaFoldDB" id="A0A3D8J091"/>
<feature type="transmembrane region" description="Helical" evidence="1">
    <location>
        <begin position="386"/>
        <end position="405"/>
    </location>
</feature>
<dbReference type="EMBL" id="NXLW01000018">
    <property type="protein sequence ID" value="RDU70630.1"/>
    <property type="molecule type" value="Genomic_DNA"/>
</dbReference>
<feature type="transmembrane region" description="Helical" evidence="1">
    <location>
        <begin position="353"/>
        <end position="371"/>
    </location>
</feature>
<feature type="transmembrane region" description="Helical" evidence="1">
    <location>
        <begin position="54"/>
        <end position="73"/>
    </location>
</feature>
<keyword evidence="1" id="KW-0472">Membrane</keyword>
<accession>A0A3D8J091</accession>
<evidence type="ECO:0000313" key="2">
    <source>
        <dbReference type="EMBL" id="RDU70630.1"/>
    </source>
</evidence>
<protein>
    <recommendedName>
        <fullName evidence="4">YfhO family protein</fullName>
    </recommendedName>
</protein>
<sequence length="653" mass="76318">MIWVFYSVTLFSIIVFIWILKDGSNAKWEEGTSRFSKICYFLENRIVSLSRGKYAVYLVGFVCLLCAVTQVFLLHSDFPYIGHDYTQIESRLIGQLIYAKNNGLAIEWATPLAGAGILSYANPQYIQYSPLYFLTLIMPFWYAYNLLTFLFSVIGFLSVYFLLKVDCKLSFAFCLCGAVLFSCTGYYIFHLRVGHWAFIYHPLSAFVAFLFFSNMLSCLKWHWLLRILIGSIVFTMMIFGGAIQSIFFYTCFTLLGMGALFFAATKDFLKKCFSIIAAVLLGFMLSLSKVIPMFMLAAVIDRGRPMLSDVPWYYIFSPLYYNFFVSPLSFLEQLLYLRAFVPIRYGNLLWEKDVSFPIIVVPLLILLGIKYRKTFKETFRILDKVVKWRIILFIVWLYLGADMYYDKGIIHSLFPYLNNTHLHSRMASVLILPLTLVFCVLLHRFPVFRHNSTYILCFLTAFSMFFYVYRHAFVLTSDIAYTTHDIRVGMQSWQNVKSGNGEYKIVDIRKKSECDLTQFAENNFMLYSSQYPYEPIYGYENYTFKAKQIGSPYDILESNFKDSSAQSQVKQYNFTHPHSLLFFNESYPQFSGFSLEEKQDLDRFLSFQEVDWKLPVIFDIANKISYYSCIFIVIVTIVLVFLSIRNYNRHIHI</sequence>
<organism evidence="2 3">
    <name type="scientific">Helicobacter aurati</name>
    <dbReference type="NCBI Taxonomy" id="137778"/>
    <lineage>
        <taxon>Bacteria</taxon>
        <taxon>Pseudomonadati</taxon>
        <taxon>Campylobacterota</taxon>
        <taxon>Epsilonproteobacteria</taxon>
        <taxon>Campylobacterales</taxon>
        <taxon>Helicobacteraceae</taxon>
        <taxon>Helicobacter</taxon>
    </lineage>
</organism>
<feature type="transmembrane region" description="Helical" evidence="1">
    <location>
        <begin position="426"/>
        <end position="445"/>
    </location>
</feature>
<feature type="transmembrane region" description="Helical" evidence="1">
    <location>
        <begin position="195"/>
        <end position="216"/>
    </location>
</feature>
<feature type="transmembrane region" description="Helical" evidence="1">
    <location>
        <begin position="223"/>
        <end position="240"/>
    </location>
</feature>
<reference evidence="2 3" key="1">
    <citation type="submission" date="2018-04" db="EMBL/GenBank/DDBJ databases">
        <title>Novel Campyloabacter and Helicobacter Species and Strains.</title>
        <authorList>
            <person name="Mannion A.J."/>
            <person name="Shen Z."/>
            <person name="Fox J.G."/>
        </authorList>
    </citation>
    <scope>NUCLEOTIDE SEQUENCE [LARGE SCALE GENOMIC DNA]</scope>
    <source>
        <strain evidence="2 3">MIT 97-5075</strain>
    </source>
</reference>
<evidence type="ECO:0000313" key="3">
    <source>
        <dbReference type="Proteomes" id="UP000256424"/>
    </source>
</evidence>